<dbReference type="InterPro" id="IPR046348">
    <property type="entry name" value="SIS_dom_sf"/>
</dbReference>
<dbReference type="SUPFAM" id="SSF53697">
    <property type="entry name" value="SIS domain"/>
    <property type="match status" value="1"/>
</dbReference>
<protein>
    <submittedName>
        <fullName evidence="6">Transcriptional regulator</fullName>
    </submittedName>
</protein>
<keyword evidence="2" id="KW-0238">DNA-binding</keyword>
<evidence type="ECO:0000259" key="5">
    <source>
        <dbReference type="PROSITE" id="PS51464"/>
    </source>
</evidence>
<dbReference type="InterPro" id="IPR009057">
    <property type="entry name" value="Homeodomain-like_sf"/>
</dbReference>
<keyword evidence="3" id="KW-0804">Transcription</keyword>
<evidence type="ECO:0000256" key="1">
    <source>
        <dbReference type="ARBA" id="ARBA00023015"/>
    </source>
</evidence>
<evidence type="ECO:0000259" key="4">
    <source>
        <dbReference type="PROSITE" id="PS51071"/>
    </source>
</evidence>
<reference evidence="6 7" key="1">
    <citation type="submission" date="2017-05" db="EMBL/GenBank/DDBJ databases">
        <title>Vagococcus spp. assemblies.</title>
        <authorList>
            <person name="Gulvik C.A."/>
        </authorList>
    </citation>
    <scope>NUCLEOTIDE SEQUENCE [LARGE SCALE GENOMIC DNA]</scope>
    <source>
        <strain evidence="6 7">LMG 24798</strain>
    </source>
</reference>
<dbReference type="CDD" id="cd05013">
    <property type="entry name" value="SIS_RpiR"/>
    <property type="match status" value="1"/>
</dbReference>
<dbReference type="Gene3D" id="3.40.50.10490">
    <property type="entry name" value="Glucose-6-phosphate isomerase like protein, domain 1"/>
    <property type="match status" value="1"/>
</dbReference>
<dbReference type="PANTHER" id="PTHR30514">
    <property type="entry name" value="GLUCOKINASE"/>
    <property type="match status" value="1"/>
</dbReference>
<accession>A0A430ALS9</accession>
<dbReference type="OrthoDB" id="3684496at2"/>
<feature type="domain" description="SIS" evidence="5">
    <location>
        <begin position="122"/>
        <end position="265"/>
    </location>
</feature>
<dbReference type="GO" id="GO:1901135">
    <property type="term" value="P:carbohydrate derivative metabolic process"/>
    <property type="evidence" value="ECO:0007669"/>
    <property type="project" value="InterPro"/>
</dbReference>
<dbReference type="EMBL" id="NGKC01000024">
    <property type="protein sequence ID" value="RSU09045.1"/>
    <property type="molecule type" value="Genomic_DNA"/>
</dbReference>
<sequence length="281" mass="31180">MSLKFTSIVKSYYQGLSKTEKKVADYLIEHLAIASSMSIQEVADASGTSIATISRFSKKIGFQSYQDLRMHLNLYAQQVDDFFLSMDKDDRPLNIASNSFSTGINSLSATKSVLNDTDLEKAADALKNAKTCGLFGLGGSSVVTLNAYHRFMRTSLLCLFAQDYHMQLMNAGRLTSKDCALIVSHTGRNKDILRLVDILNQHEVPIVAITSNAASPLATKSDIVLISLSEETKYRPEAVSSLVSQITLVDSLFMIYALKVDRDKEMLLRVREVIDDTRETK</sequence>
<dbReference type="RefSeq" id="WP_126815240.1">
    <property type="nucleotide sequence ID" value="NZ_NGKC01000024.1"/>
</dbReference>
<dbReference type="Pfam" id="PF01418">
    <property type="entry name" value="HTH_6"/>
    <property type="match status" value="1"/>
</dbReference>
<evidence type="ECO:0000256" key="3">
    <source>
        <dbReference type="ARBA" id="ARBA00023163"/>
    </source>
</evidence>
<dbReference type="InterPro" id="IPR000281">
    <property type="entry name" value="HTH_RpiR"/>
</dbReference>
<dbReference type="GO" id="GO:0097367">
    <property type="term" value="F:carbohydrate derivative binding"/>
    <property type="evidence" value="ECO:0007669"/>
    <property type="project" value="InterPro"/>
</dbReference>
<organism evidence="6 7">
    <name type="scientific">Vagococcus acidifermentans</name>
    <dbReference type="NCBI Taxonomy" id="564710"/>
    <lineage>
        <taxon>Bacteria</taxon>
        <taxon>Bacillati</taxon>
        <taxon>Bacillota</taxon>
        <taxon>Bacilli</taxon>
        <taxon>Lactobacillales</taxon>
        <taxon>Enterococcaceae</taxon>
        <taxon>Vagococcus</taxon>
    </lineage>
</organism>
<dbReference type="Proteomes" id="UP000286773">
    <property type="component" value="Unassembled WGS sequence"/>
</dbReference>
<evidence type="ECO:0000313" key="6">
    <source>
        <dbReference type="EMBL" id="RSU09045.1"/>
    </source>
</evidence>
<dbReference type="Gene3D" id="1.10.10.10">
    <property type="entry name" value="Winged helix-like DNA-binding domain superfamily/Winged helix DNA-binding domain"/>
    <property type="match status" value="1"/>
</dbReference>
<dbReference type="InterPro" id="IPR001347">
    <property type="entry name" value="SIS_dom"/>
</dbReference>
<dbReference type="GO" id="GO:0003700">
    <property type="term" value="F:DNA-binding transcription factor activity"/>
    <property type="evidence" value="ECO:0007669"/>
    <property type="project" value="InterPro"/>
</dbReference>
<dbReference type="Pfam" id="PF01380">
    <property type="entry name" value="SIS"/>
    <property type="match status" value="1"/>
</dbReference>
<name>A0A430ALS9_9ENTE</name>
<dbReference type="GO" id="GO:0003677">
    <property type="term" value="F:DNA binding"/>
    <property type="evidence" value="ECO:0007669"/>
    <property type="project" value="UniProtKB-KW"/>
</dbReference>
<evidence type="ECO:0000256" key="2">
    <source>
        <dbReference type="ARBA" id="ARBA00023125"/>
    </source>
</evidence>
<dbReference type="InterPro" id="IPR047640">
    <property type="entry name" value="RpiR-like"/>
</dbReference>
<gene>
    <name evidence="6" type="ORF">CBF27_13610</name>
</gene>
<feature type="domain" description="HTH rpiR-type" evidence="4">
    <location>
        <begin position="3"/>
        <end position="79"/>
    </location>
</feature>
<keyword evidence="1" id="KW-0805">Transcription regulation</keyword>
<dbReference type="PANTHER" id="PTHR30514:SF1">
    <property type="entry name" value="HTH-TYPE TRANSCRIPTIONAL REGULATOR HEXR-RELATED"/>
    <property type="match status" value="1"/>
</dbReference>
<evidence type="ECO:0000313" key="7">
    <source>
        <dbReference type="Proteomes" id="UP000286773"/>
    </source>
</evidence>
<proteinExistence type="predicted"/>
<dbReference type="PROSITE" id="PS51464">
    <property type="entry name" value="SIS"/>
    <property type="match status" value="1"/>
</dbReference>
<dbReference type="PROSITE" id="PS51071">
    <property type="entry name" value="HTH_RPIR"/>
    <property type="match status" value="1"/>
</dbReference>
<comment type="caution">
    <text evidence="6">The sequence shown here is derived from an EMBL/GenBank/DDBJ whole genome shotgun (WGS) entry which is preliminary data.</text>
</comment>
<dbReference type="InterPro" id="IPR035472">
    <property type="entry name" value="RpiR-like_SIS"/>
</dbReference>
<keyword evidence="7" id="KW-1185">Reference proteome</keyword>
<dbReference type="InterPro" id="IPR036388">
    <property type="entry name" value="WH-like_DNA-bd_sf"/>
</dbReference>
<dbReference type="SUPFAM" id="SSF46689">
    <property type="entry name" value="Homeodomain-like"/>
    <property type="match status" value="1"/>
</dbReference>
<dbReference type="AlphaFoldDB" id="A0A430ALS9"/>